<evidence type="ECO:0000313" key="3">
    <source>
        <dbReference type="EMBL" id="QEI04514.1"/>
    </source>
</evidence>
<dbReference type="InterPro" id="IPR006311">
    <property type="entry name" value="TAT_signal"/>
</dbReference>
<organism evidence="3 4">
    <name type="scientific">Pigmentiphaga aceris</name>
    <dbReference type="NCBI Taxonomy" id="1940612"/>
    <lineage>
        <taxon>Bacteria</taxon>
        <taxon>Pseudomonadati</taxon>
        <taxon>Pseudomonadota</taxon>
        <taxon>Betaproteobacteria</taxon>
        <taxon>Burkholderiales</taxon>
        <taxon>Alcaligenaceae</taxon>
        <taxon>Pigmentiphaga</taxon>
    </lineage>
</organism>
<dbReference type="CDD" id="cd07012">
    <property type="entry name" value="PBP2_Bug_TTT"/>
    <property type="match status" value="1"/>
</dbReference>
<keyword evidence="4" id="KW-1185">Reference proteome</keyword>
<comment type="similarity">
    <text evidence="1">Belongs to the UPF0065 (bug) family.</text>
</comment>
<feature type="signal peptide" evidence="2">
    <location>
        <begin position="1"/>
        <end position="37"/>
    </location>
</feature>
<dbReference type="AlphaFoldDB" id="A0A5C0ASE2"/>
<dbReference type="Pfam" id="PF03401">
    <property type="entry name" value="TctC"/>
    <property type="match status" value="1"/>
</dbReference>
<evidence type="ECO:0000256" key="2">
    <source>
        <dbReference type="SAM" id="SignalP"/>
    </source>
</evidence>
<dbReference type="Proteomes" id="UP000325161">
    <property type="component" value="Chromosome"/>
</dbReference>
<sequence length="336" mass="35107">MTSFMTSRLSHPVNRRRFLQIAAASTAALALPSLARAAAYPDRPIRLVVPSAPGGSPDAICRILGEALGRAMGQAVIIDNKPGASGNIGMSDISRAAPDGYTLGYANVGTLSINRALFSKLPYDPDVLVPVSLLGFVQNALVVRKDLPASNVMELIALAKAKPGTLTIGSAGNGTTGHLGGELFKSLTKTEMVHVPYRGSAQAIQDLMGGQLDLMFDNLSSVAPHIKGDRVRVLGVSGAARNPLFPDIPTIAEAGVPGYETVAWGGVVAPPGTPATLVAQINDAINTQLQTPAVSKRYESLGFEVLIGPPSRLSELATKETPIWAEMVKRSGAKID</sequence>
<dbReference type="PANTHER" id="PTHR42928:SF5">
    <property type="entry name" value="BLR1237 PROTEIN"/>
    <property type="match status" value="1"/>
</dbReference>
<keyword evidence="2" id="KW-0732">Signal</keyword>
<dbReference type="Gene3D" id="3.40.190.10">
    <property type="entry name" value="Periplasmic binding protein-like II"/>
    <property type="match status" value="1"/>
</dbReference>
<name>A0A5C0ASE2_9BURK</name>
<dbReference type="PROSITE" id="PS51318">
    <property type="entry name" value="TAT"/>
    <property type="match status" value="1"/>
</dbReference>
<evidence type="ECO:0000256" key="1">
    <source>
        <dbReference type="ARBA" id="ARBA00006987"/>
    </source>
</evidence>
<protein>
    <submittedName>
        <fullName evidence="3">Tripartite tricarboxylate transporter substrate binding protein</fullName>
    </submittedName>
</protein>
<dbReference type="SUPFAM" id="SSF53850">
    <property type="entry name" value="Periplasmic binding protein-like II"/>
    <property type="match status" value="1"/>
</dbReference>
<dbReference type="EMBL" id="CP043046">
    <property type="protein sequence ID" value="QEI04514.1"/>
    <property type="molecule type" value="Genomic_DNA"/>
</dbReference>
<reference evidence="3 4" key="1">
    <citation type="submission" date="2019-08" db="EMBL/GenBank/DDBJ databases">
        <title>Amphibian skin-associated Pigmentiphaga: genome sequence and occurrence across geography and hosts.</title>
        <authorList>
            <person name="Bletz M.C."/>
            <person name="Bunk B."/>
            <person name="Sproeer C."/>
            <person name="Biwer P."/>
            <person name="Reiter S."/>
            <person name="Rabemananjara F.C.E."/>
            <person name="Schulz S."/>
            <person name="Overmann J."/>
            <person name="Vences M."/>
        </authorList>
    </citation>
    <scope>NUCLEOTIDE SEQUENCE [LARGE SCALE GENOMIC DNA]</scope>
    <source>
        <strain evidence="3 4">Mada1488</strain>
    </source>
</reference>
<accession>A0A5C0ASE2</accession>
<dbReference type="PIRSF" id="PIRSF017082">
    <property type="entry name" value="YflP"/>
    <property type="match status" value="1"/>
</dbReference>
<dbReference type="PANTHER" id="PTHR42928">
    <property type="entry name" value="TRICARBOXYLATE-BINDING PROTEIN"/>
    <property type="match status" value="1"/>
</dbReference>
<gene>
    <name evidence="3" type="ORF">FXN63_00710</name>
</gene>
<dbReference type="InterPro" id="IPR005064">
    <property type="entry name" value="BUG"/>
</dbReference>
<evidence type="ECO:0000313" key="4">
    <source>
        <dbReference type="Proteomes" id="UP000325161"/>
    </source>
</evidence>
<dbReference type="OrthoDB" id="8678477at2"/>
<feature type="chain" id="PRO_5022943260" evidence="2">
    <location>
        <begin position="38"/>
        <end position="336"/>
    </location>
</feature>
<dbReference type="KEGG" id="pacr:FXN63_00710"/>
<proteinExistence type="inferred from homology"/>
<dbReference type="InterPro" id="IPR042100">
    <property type="entry name" value="Bug_dom1"/>
</dbReference>
<dbReference type="Gene3D" id="3.40.190.150">
    <property type="entry name" value="Bordetella uptake gene, domain 1"/>
    <property type="match status" value="1"/>
</dbReference>